<organism evidence="14 15">
    <name type="scientific">Calditerrivibrio nitroreducens</name>
    <dbReference type="NCBI Taxonomy" id="477976"/>
    <lineage>
        <taxon>Bacteria</taxon>
        <taxon>Pseudomonadati</taxon>
        <taxon>Deferribacterota</taxon>
        <taxon>Deferribacteres</taxon>
        <taxon>Deferribacterales</taxon>
        <taxon>Calditerrivibrionaceae</taxon>
    </lineage>
</organism>
<evidence type="ECO:0000256" key="2">
    <source>
        <dbReference type="ARBA" id="ARBA00008226"/>
    </source>
</evidence>
<comment type="similarity">
    <text evidence="2 12">Belongs to the class-II aminoacyl-tRNA synthetase family.</text>
</comment>
<dbReference type="SUPFAM" id="SSF55681">
    <property type="entry name" value="Class II aaRS and biotin synthetases"/>
    <property type="match status" value="1"/>
</dbReference>
<dbReference type="FunFam" id="2.40.30.130:FF:000001">
    <property type="entry name" value="Alanine--tRNA ligase"/>
    <property type="match status" value="1"/>
</dbReference>
<dbReference type="FunFam" id="3.30.930.10:FF:000004">
    <property type="entry name" value="Alanine--tRNA ligase"/>
    <property type="match status" value="1"/>
</dbReference>
<dbReference type="Gene3D" id="3.30.980.10">
    <property type="entry name" value="Threonyl-trna Synthetase, Chain A, domain 2"/>
    <property type="match status" value="1"/>
</dbReference>
<protein>
    <recommendedName>
        <fullName evidence="12">Alanine--tRNA ligase</fullName>
        <ecNumber evidence="12">6.1.1.7</ecNumber>
    </recommendedName>
    <alternativeName>
        <fullName evidence="12">Alanyl-tRNA synthetase</fullName>
        <shortName evidence="12">AlaRS</shortName>
    </alternativeName>
</protein>
<dbReference type="Pfam" id="PF02272">
    <property type="entry name" value="DHHA1"/>
    <property type="match status" value="1"/>
</dbReference>
<keyword evidence="6 12" id="KW-0547">Nucleotide-binding</keyword>
<feature type="domain" description="Alanyl-transfer RNA synthetases family profile" evidence="13">
    <location>
        <begin position="2"/>
        <end position="709"/>
    </location>
</feature>
<keyword evidence="4 12" id="KW-0436">Ligase</keyword>
<evidence type="ECO:0000256" key="12">
    <source>
        <dbReference type="HAMAP-Rule" id="MF_00036"/>
    </source>
</evidence>
<dbReference type="InterPro" id="IPR023033">
    <property type="entry name" value="Ala_tRNA_ligase_euk/bac"/>
</dbReference>
<dbReference type="NCBIfam" id="TIGR00344">
    <property type="entry name" value="alaS"/>
    <property type="match status" value="1"/>
</dbReference>
<proteinExistence type="inferred from homology"/>
<dbReference type="InterPro" id="IPR009000">
    <property type="entry name" value="Transl_B-barrel_sf"/>
</dbReference>
<keyword evidence="5 12" id="KW-0479">Metal-binding</keyword>
<dbReference type="InterPro" id="IPR012947">
    <property type="entry name" value="tRNA_SAD"/>
</dbReference>
<dbReference type="EC" id="6.1.1.7" evidence="12"/>
<evidence type="ECO:0000256" key="4">
    <source>
        <dbReference type="ARBA" id="ARBA00022598"/>
    </source>
</evidence>
<dbReference type="PANTHER" id="PTHR11777:SF9">
    <property type="entry name" value="ALANINE--TRNA LIGASE, CYTOPLASMIC"/>
    <property type="match status" value="1"/>
</dbReference>
<dbReference type="GO" id="GO:0005829">
    <property type="term" value="C:cytosol"/>
    <property type="evidence" value="ECO:0007669"/>
    <property type="project" value="TreeGrafter"/>
</dbReference>
<evidence type="ECO:0000256" key="8">
    <source>
        <dbReference type="ARBA" id="ARBA00022840"/>
    </source>
</evidence>
<comment type="subcellular location">
    <subcellularLocation>
        <location evidence="1 12">Cytoplasm</location>
    </subcellularLocation>
</comment>
<evidence type="ECO:0000256" key="9">
    <source>
        <dbReference type="ARBA" id="ARBA00022884"/>
    </source>
</evidence>
<feature type="binding site" evidence="12">
    <location>
        <position position="568"/>
    </location>
    <ligand>
        <name>Zn(2+)</name>
        <dbReference type="ChEBI" id="CHEBI:29105"/>
    </ligand>
</feature>
<dbReference type="InterPro" id="IPR045864">
    <property type="entry name" value="aa-tRNA-synth_II/BPL/LPL"/>
</dbReference>
<reference evidence="14 15" key="1">
    <citation type="submission" date="2018-01" db="EMBL/GenBank/DDBJ databases">
        <title>Metagenomic assembled genomes from two thermal pools in the Uzon Caldera, Kamchatka, Russia.</title>
        <authorList>
            <person name="Wilkins L."/>
            <person name="Ettinger C."/>
        </authorList>
    </citation>
    <scope>NUCLEOTIDE SEQUENCE [LARGE SCALE GENOMIC DNA]</scope>
    <source>
        <strain evidence="14">ZAV-05</strain>
    </source>
</reference>
<keyword evidence="11 12" id="KW-0030">Aminoacyl-tRNA synthetase</keyword>
<evidence type="ECO:0000256" key="7">
    <source>
        <dbReference type="ARBA" id="ARBA00022833"/>
    </source>
</evidence>
<dbReference type="FunFam" id="3.30.54.20:FF:000001">
    <property type="entry name" value="Alanine--tRNA ligase"/>
    <property type="match status" value="1"/>
</dbReference>
<sequence length="873" mass="98917">MISGKDIREKFLKYFEKHGHKIVDSSSLVPQNDPTLLFTNAGMNQFKDLFLGLEKREYNRATTCQKVVRAGGKHNDLENVGRTARHHTFFEMLGNFSFGDYFKKEAIEYAWEFLTKELGLPKEKLFVSIYYDDEEAFEIWNKIIGIPAEKILRRGEKDNFWSMGDTGPCGPCSEIHIDQGPEAGCRKPDCNPDCDCDRHLELWNLVFMQYDRSADGKLTPLPKPSIDTGMGLERITAVCQGKLSNYDTDLIKPIIEFAANLAGKTYGNNEKDDVSLRVIADHSRSTTFLIADGVIPSNEGRGYVLRRIMRRAMRHGKMLGFDGSFFYKVCEFVVDFMGDHYIELKDKKDYISKMVVFEEKRFSRTLDLGLKLIDELLEKNKDKKEISGSEIFKLYDTYGFPIDLLQDIAEDNGYRLDLIGFDKEMALQQERAKKHWVGSGEEKIAEVYKKLSHLKTEFKGYDNNSLTGKILALVENGEEKQEVQEGKEVDILLEQTPFYPEGGGQQGDTGTIYSKETIAEVKDTKKYGNLIVHKAFVKKGMLKIGETVTAEIDSEKRIATERNHTATHLLHKALQMVLGDHVRQAGSLVNDEKLRFDFSHFEAISKEDIIEIERIVNNIIIKNLSVTKILMPIEEAVKSGAMALFGEKYDRIVRVVEVKEFSKELCGGCHVRNTGEIGFFRISGEMSVAAGVRRIEAVTGMKAFDEYVKMKNILDDIMLTIKVSQDQIVPRIKDLLEENKSIKKDLDEQKSRDLMKIMEDLDRYTYDINGVKLISIKLNYPDINKVRELADNIKDKIKSGIVLIAAINNDKLTILCGITRDLTDRFSADKIVKEITKTTGGGGGGRSDFAQAGGKDISKLDEALTKIKSYLGA</sequence>
<dbReference type="PRINTS" id="PR00980">
    <property type="entry name" value="TRNASYNTHALA"/>
</dbReference>
<comment type="caution">
    <text evidence="14">The sequence shown here is derived from an EMBL/GenBank/DDBJ whole genome shotgun (WGS) entry which is preliminary data.</text>
</comment>
<keyword evidence="10 12" id="KW-0648">Protein biosynthesis</keyword>
<feature type="binding site" evidence="12">
    <location>
        <position position="670"/>
    </location>
    <ligand>
        <name>Zn(2+)</name>
        <dbReference type="ChEBI" id="CHEBI:29105"/>
    </ligand>
</feature>
<dbReference type="HAMAP" id="MF_00036_B">
    <property type="entry name" value="Ala_tRNA_synth_B"/>
    <property type="match status" value="1"/>
</dbReference>
<dbReference type="GO" id="GO:0002161">
    <property type="term" value="F:aminoacyl-tRNA deacylase activity"/>
    <property type="evidence" value="ECO:0007669"/>
    <property type="project" value="TreeGrafter"/>
</dbReference>
<dbReference type="Gene3D" id="3.30.54.20">
    <property type="match status" value="1"/>
</dbReference>
<evidence type="ECO:0000256" key="3">
    <source>
        <dbReference type="ARBA" id="ARBA00022555"/>
    </source>
</evidence>
<keyword evidence="9 12" id="KW-0694">RNA-binding</keyword>
<dbReference type="GO" id="GO:0005524">
    <property type="term" value="F:ATP binding"/>
    <property type="evidence" value="ECO:0007669"/>
    <property type="project" value="UniProtKB-UniRule"/>
</dbReference>
<evidence type="ECO:0000256" key="10">
    <source>
        <dbReference type="ARBA" id="ARBA00022917"/>
    </source>
</evidence>
<dbReference type="PROSITE" id="PS50860">
    <property type="entry name" value="AA_TRNA_LIGASE_II_ALA"/>
    <property type="match status" value="1"/>
</dbReference>
<dbReference type="PANTHER" id="PTHR11777">
    <property type="entry name" value="ALANYL-TRNA SYNTHETASE"/>
    <property type="match status" value="1"/>
</dbReference>
<dbReference type="SUPFAM" id="SSF55186">
    <property type="entry name" value="ThrRS/AlaRS common domain"/>
    <property type="match status" value="1"/>
</dbReference>
<evidence type="ECO:0000256" key="11">
    <source>
        <dbReference type="ARBA" id="ARBA00023146"/>
    </source>
</evidence>
<dbReference type="Gene3D" id="2.40.30.130">
    <property type="match status" value="1"/>
</dbReference>
<keyword evidence="12" id="KW-0963">Cytoplasm</keyword>
<dbReference type="Proteomes" id="UP000242881">
    <property type="component" value="Unassembled WGS sequence"/>
</dbReference>
<dbReference type="SUPFAM" id="SSF101353">
    <property type="entry name" value="Putative anticodon-binding domain of alanyl-tRNA synthetase (AlaRS)"/>
    <property type="match status" value="1"/>
</dbReference>
<dbReference type="InterPro" id="IPR050058">
    <property type="entry name" value="Ala-tRNA_ligase"/>
</dbReference>
<dbReference type="GO" id="GO:0006419">
    <property type="term" value="P:alanyl-tRNA aminoacylation"/>
    <property type="evidence" value="ECO:0007669"/>
    <property type="project" value="UniProtKB-UniRule"/>
</dbReference>
<gene>
    <name evidence="12" type="primary">alaS</name>
    <name evidence="14" type="ORF">C0187_03570</name>
</gene>
<evidence type="ECO:0000313" key="14">
    <source>
        <dbReference type="EMBL" id="PMP71588.1"/>
    </source>
</evidence>
<dbReference type="Pfam" id="PF01411">
    <property type="entry name" value="tRNA-synt_2c"/>
    <property type="match status" value="1"/>
</dbReference>
<keyword evidence="7 12" id="KW-0862">Zinc</keyword>
<keyword evidence="3 12" id="KW-0820">tRNA-binding</keyword>
<evidence type="ECO:0000256" key="6">
    <source>
        <dbReference type="ARBA" id="ARBA00022741"/>
    </source>
</evidence>
<dbReference type="CDD" id="cd00673">
    <property type="entry name" value="AlaRS_core"/>
    <property type="match status" value="1"/>
</dbReference>
<dbReference type="InterPro" id="IPR018164">
    <property type="entry name" value="Ala-tRNA-synth_IIc_N"/>
</dbReference>
<dbReference type="Pfam" id="PF07973">
    <property type="entry name" value="tRNA_SAD"/>
    <property type="match status" value="1"/>
</dbReference>
<comment type="function">
    <text evidence="12">Catalyzes the attachment of alanine to tRNA(Ala) in a two-step reaction: alanine is first activated by ATP to form Ala-AMP and then transferred to the acceptor end of tRNA(Ala). Also edits incorrectly charged Ser-tRNA(Ala) and Gly-tRNA(Ala) via its editing domain.</text>
</comment>
<name>A0A2J6WMJ0_9BACT</name>
<accession>A0A2J6WMJ0</accession>
<dbReference type="GO" id="GO:0000049">
    <property type="term" value="F:tRNA binding"/>
    <property type="evidence" value="ECO:0007669"/>
    <property type="project" value="UniProtKB-KW"/>
</dbReference>
<dbReference type="InterPro" id="IPR018163">
    <property type="entry name" value="Thr/Ala-tRNA-synth_IIc_edit"/>
</dbReference>
<feature type="binding site" evidence="12">
    <location>
        <position position="564"/>
    </location>
    <ligand>
        <name>Zn(2+)</name>
        <dbReference type="ChEBI" id="CHEBI:29105"/>
    </ligand>
</feature>
<comment type="cofactor">
    <cofactor evidence="12">
        <name>Zn(2+)</name>
        <dbReference type="ChEBI" id="CHEBI:29105"/>
    </cofactor>
    <text evidence="12">Binds 1 zinc ion per subunit.</text>
</comment>
<evidence type="ECO:0000256" key="1">
    <source>
        <dbReference type="ARBA" id="ARBA00004496"/>
    </source>
</evidence>
<dbReference type="GO" id="GO:0008270">
    <property type="term" value="F:zinc ion binding"/>
    <property type="evidence" value="ECO:0007669"/>
    <property type="project" value="UniProtKB-UniRule"/>
</dbReference>
<dbReference type="Gene3D" id="6.10.250.550">
    <property type="match status" value="1"/>
</dbReference>
<dbReference type="GO" id="GO:0004813">
    <property type="term" value="F:alanine-tRNA ligase activity"/>
    <property type="evidence" value="ECO:0007669"/>
    <property type="project" value="UniProtKB-UniRule"/>
</dbReference>
<dbReference type="AlphaFoldDB" id="A0A2J6WMJ0"/>
<dbReference type="InterPro" id="IPR003156">
    <property type="entry name" value="DHHA1_dom"/>
</dbReference>
<dbReference type="EMBL" id="PNIN01000038">
    <property type="protein sequence ID" value="PMP71588.1"/>
    <property type="molecule type" value="Genomic_DNA"/>
</dbReference>
<dbReference type="Gene3D" id="3.10.310.40">
    <property type="match status" value="1"/>
</dbReference>
<keyword evidence="8 12" id="KW-0067">ATP-binding</keyword>
<dbReference type="SUPFAM" id="SSF50447">
    <property type="entry name" value="Translation proteins"/>
    <property type="match status" value="1"/>
</dbReference>
<dbReference type="InterPro" id="IPR018165">
    <property type="entry name" value="Ala-tRNA-synth_IIc_core"/>
</dbReference>
<dbReference type="InterPro" id="IPR002318">
    <property type="entry name" value="Ala-tRNA-lgiase_IIc"/>
</dbReference>
<feature type="binding site" evidence="12">
    <location>
        <position position="666"/>
    </location>
    <ligand>
        <name>Zn(2+)</name>
        <dbReference type="ChEBI" id="CHEBI:29105"/>
    </ligand>
</feature>
<evidence type="ECO:0000259" key="13">
    <source>
        <dbReference type="PROSITE" id="PS50860"/>
    </source>
</evidence>
<dbReference type="SMART" id="SM00863">
    <property type="entry name" value="tRNA_SAD"/>
    <property type="match status" value="1"/>
</dbReference>
<comment type="catalytic activity">
    <reaction evidence="12">
        <text>tRNA(Ala) + L-alanine + ATP = L-alanyl-tRNA(Ala) + AMP + diphosphate</text>
        <dbReference type="Rhea" id="RHEA:12540"/>
        <dbReference type="Rhea" id="RHEA-COMP:9657"/>
        <dbReference type="Rhea" id="RHEA-COMP:9923"/>
        <dbReference type="ChEBI" id="CHEBI:30616"/>
        <dbReference type="ChEBI" id="CHEBI:33019"/>
        <dbReference type="ChEBI" id="CHEBI:57972"/>
        <dbReference type="ChEBI" id="CHEBI:78442"/>
        <dbReference type="ChEBI" id="CHEBI:78497"/>
        <dbReference type="ChEBI" id="CHEBI:456215"/>
        <dbReference type="EC" id="6.1.1.7"/>
    </reaction>
</comment>
<evidence type="ECO:0000256" key="5">
    <source>
        <dbReference type="ARBA" id="ARBA00022723"/>
    </source>
</evidence>
<dbReference type="FunFam" id="3.30.980.10:FF:000004">
    <property type="entry name" value="Alanine--tRNA ligase, cytoplasmic"/>
    <property type="match status" value="1"/>
</dbReference>
<comment type="domain">
    <text evidence="12">Consists of three domains; the N-terminal catalytic domain, the editing domain and the C-terminal C-Ala domain. The editing domain removes incorrectly charged amino acids, while the C-Ala domain, along with tRNA(Ala), serves as a bridge to cooperatively bring together the editing and aminoacylation centers thus stimulating deacylation of misacylated tRNAs.</text>
</comment>
<dbReference type="Gene3D" id="3.30.930.10">
    <property type="entry name" value="Bira Bifunctional Protein, Domain 2"/>
    <property type="match status" value="1"/>
</dbReference>
<dbReference type="InterPro" id="IPR018162">
    <property type="entry name" value="Ala-tRNA-ligase_IIc_anticod-bd"/>
</dbReference>
<dbReference type="FunFam" id="3.10.310.40:FF:000001">
    <property type="entry name" value="Alanine--tRNA ligase"/>
    <property type="match status" value="1"/>
</dbReference>
<evidence type="ECO:0000313" key="15">
    <source>
        <dbReference type="Proteomes" id="UP000242881"/>
    </source>
</evidence>